<evidence type="ECO:0000313" key="5">
    <source>
        <dbReference type="EMBL" id="CAA9341963.1"/>
    </source>
</evidence>
<proteinExistence type="predicted"/>
<dbReference type="AlphaFoldDB" id="A0A6J4LUC0"/>
<dbReference type="InterPro" id="IPR004254">
    <property type="entry name" value="AdipoR/HlyIII-related"/>
</dbReference>
<keyword evidence="4" id="KW-0472">Membrane</keyword>
<keyword evidence="3" id="KW-1133">Transmembrane helix</keyword>
<dbReference type="Pfam" id="PF03006">
    <property type="entry name" value="HlyIII"/>
    <property type="match status" value="1"/>
</dbReference>
<comment type="subcellular location">
    <subcellularLocation>
        <location evidence="1">Membrane</location>
        <topology evidence="1">Multi-pass membrane protein</topology>
    </subcellularLocation>
</comment>
<gene>
    <name evidence="5" type="ORF">AVDCRST_MAG07-2422</name>
</gene>
<protein>
    <submittedName>
        <fullName evidence="5">COG1272: Predicted membrane protein hemolysin III homolog</fullName>
    </submittedName>
</protein>
<dbReference type="EMBL" id="CADCUB010000119">
    <property type="protein sequence ID" value="CAA9341963.1"/>
    <property type="molecule type" value="Genomic_DNA"/>
</dbReference>
<accession>A0A6J4LUC0</accession>
<evidence type="ECO:0000256" key="4">
    <source>
        <dbReference type="ARBA" id="ARBA00023136"/>
    </source>
</evidence>
<evidence type="ECO:0000256" key="1">
    <source>
        <dbReference type="ARBA" id="ARBA00004141"/>
    </source>
</evidence>
<name>A0A6J4LUC0_9ACTN</name>
<sequence length="227" mass="23736">MRRPDPEHRPEQPPPAGTPAVALLRGRLHQACAVLAVPAAVRAARAASTPGARRAGSCYGAALVTVFSVSAAYHRGRWDPRTRRLLKQLDHAAIFGFAAASYAPLSMALPPAERRLLMTTVCSGAAVGSAVKAVRLDAQGGAADVLYLLVGWAGLLVLPALRRSLTGSQQALLLAGGVLYTAGACVLVRRWPDPVPAVFGYHEAGHLVMAGGTVLHYLLDLSVLAQS</sequence>
<reference evidence="5" key="1">
    <citation type="submission" date="2020-02" db="EMBL/GenBank/DDBJ databases">
        <authorList>
            <person name="Meier V. D."/>
        </authorList>
    </citation>
    <scope>NUCLEOTIDE SEQUENCE</scope>
    <source>
        <strain evidence="5">AVDCRST_MAG07</strain>
    </source>
</reference>
<organism evidence="5">
    <name type="scientific">uncultured Frankineae bacterium</name>
    <dbReference type="NCBI Taxonomy" id="437475"/>
    <lineage>
        <taxon>Bacteria</taxon>
        <taxon>Bacillati</taxon>
        <taxon>Actinomycetota</taxon>
        <taxon>Actinomycetes</taxon>
        <taxon>Frankiales</taxon>
        <taxon>environmental samples</taxon>
    </lineage>
</organism>
<evidence type="ECO:0000256" key="2">
    <source>
        <dbReference type="ARBA" id="ARBA00022692"/>
    </source>
</evidence>
<dbReference type="GO" id="GO:0016020">
    <property type="term" value="C:membrane"/>
    <property type="evidence" value="ECO:0007669"/>
    <property type="project" value="UniProtKB-SubCell"/>
</dbReference>
<keyword evidence="2" id="KW-0812">Transmembrane</keyword>
<evidence type="ECO:0000256" key="3">
    <source>
        <dbReference type="ARBA" id="ARBA00022989"/>
    </source>
</evidence>